<organism evidence="2 3">
    <name type="scientific">Ectobacillus ponti</name>
    <dbReference type="NCBI Taxonomy" id="2961894"/>
    <lineage>
        <taxon>Bacteria</taxon>
        <taxon>Bacillati</taxon>
        <taxon>Bacillota</taxon>
        <taxon>Bacilli</taxon>
        <taxon>Bacillales</taxon>
        <taxon>Bacillaceae</taxon>
        <taxon>Ectobacillus</taxon>
    </lineage>
</organism>
<reference evidence="2" key="1">
    <citation type="submission" date="2022-07" db="EMBL/GenBank/DDBJ databases">
        <authorList>
            <person name="Li W.-J."/>
            <person name="Deng Q.-Q."/>
        </authorList>
    </citation>
    <scope>NUCLEOTIDE SEQUENCE</scope>
    <source>
        <strain evidence="2">SYSU M60031</strain>
    </source>
</reference>
<proteinExistence type="predicted"/>
<sequence length="195" mass="22579">MKEWLTVVNEQREPLGPKLRDEVHRDGDWHETFHCWFVEKSDDTYLYFQQRAFNKKDFPGLYDITAAGHIAHGEEREAAGLRELEEELGIRLELKELTYAGYYKGVYESPGFIDREFFHVYFHMVNEQPSFAPGEEVERMMKMPLSSLESLLRGAQAVPVLLGEAGAVSAVVGAEEFCPHEQAYYRFVLQQARQL</sequence>
<gene>
    <name evidence="2" type="ORF">NK662_20255</name>
</gene>
<dbReference type="PANTHER" id="PTHR10885">
    <property type="entry name" value="ISOPENTENYL-DIPHOSPHATE DELTA-ISOMERASE"/>
    <property type="match status" value="1"/>
</dbReference>
<name>A0AA42BR18_9BACI</name>
<comment type="caution">
    <text evidence="2">The sequence shown here is derived from an EMBL/GenBank/DDBJ whole genome shotgun (WGS) entry which is preliminary data.</text>
</comment>
<protein>
    <submittedName>
        <fullName evidence="2">NUDIX domain-containing protein</fullName>
    </submittedName>
</protein>
<evidence type="ECO:0000313" key="2">
    <source>
        <dbReference type="EMBL" id="MCP8970855.1"/>
    </source>
</evidence>
<evidence type="ECO:0000259" key="1">
    <source>
        <dbReference type="PROSITE" id="PS51462"/>
    </source>
</evidence>
<dbReference type="Pfam" id="PF00293">
    <property type="entry name" value="NUDIX"/>
    <property type="match status" value="1"/>
</dbReference>
<dbReference type="RefSeq" id="WP_254760782.1">
    <property type="nucleotide sequence ID" value="NZ_JANCLT010000015.1"/>
</dbReference>
<dbReference type="GO" id="GO:0003824">
    <property type="term" value="F:catalytic activity"/>
    <property type="evidence" value="ECO:0007669"/>
    <property type="project" value="UniProtKB-ARBA"/>
</dbReference>
<dbReference type="Gene3D" id="3.90.79.10">
    <property type="entry name" value="Nucleoside Triphosphate Pyrophosphohydrolase"/>
    <property type="match status" value="1"/>
</dbReference>
<dbReference type="CDD" id="cd04692">
    <property type="entry name" value="NUDIX_Hydrolase"/>
    <property type="match status" value="1"/>
</dbReference>
<dbReference type="EMBL" id="JANCLT010000015">
    <property type="protein sequence ID" value="MCP8970855.1"/>
    <property type="molecule type" value="Genomic_DNA"/>
</dbReference>
<dbReference type="InterPro" id="IPR000086">
    <property type="entry name" value="NUDIX_hydrolase_dom"/>
</dbReference>
<feature type="domain" description="Nudix hydrolase" evidence="1">
    <location>
        <begin position="28"/>
        <end position="165"/>
    </location>
</feature>
<dbReference type="PROSITE" id="PS51462">
    <property type="entry name" value="NUDIX"/>
    <property type="match status" value="1"/>
</dbReference>
<keyword evidence="3" id="KW-1185">Reference proteome</keyword>
<dbReference type="InterPro" id="IPR015797">
    <property type="entry name" value="NUDIX_hydrolase-like_dom_sf"/>
</dbReference>
<dbReference type="SUPFAM" id="SSF55811">
    <property type="entry name" value="Nudix"/>
    <property type="match status" value="1"/>
</dbReference>
<evidence type="ECO:0000313" key="3">
    <source>
        <dbReference type="Proteomes" id="UP001156102"/>
    </source>
</evidence>
<dbReference type="PANTHER" id="PTHR10885:SF0">
    <property type="entry name" value="ISOPENTENYL-DIPHOSPHATE DELTA-ISOMERASE"/>
    <property type="match status" value="1"/>
</dbReference>
<dbReference type="Proteomes" id="UP001156102">
    <property type="component" value="Unassembled WGS sequence"/>
</dbReference>
<dbReference type="AlphaFoldDB" id="A0AA42BR18"/>
<accession>A0AA42BR18</accession>